<dbReference type="GO" id="GO:0045296">
    <property type="term" value="F:cadherin binding"/>
    <property type="evidence" value="ECO:0007669"/>
    <property type="project" value="TreeGrafter"/>
</dbReference>
<evidence type="ECO:0000256" key="7">
    <source>
        <dbReference type="ARBA" id="ARBA00022889"/>
    </source>
</evidence>
<dbReference type="AlphaFoldDB" id="A0AAV4MCY8"/>
<keyword evidence="11" id="KW-0325">Glycoprotein</keyword>
<reference evidence="14 15" key="1">
    <citation type="submission" date="2021-06" db="EMBL/GenBank/DDBJ databases">
        <title>Caerostris extrusa draft genome.</title>
        <authorList>
            <person name="Kono N."/>
            <person name="Arakawa K."/>
        </authorList>
    </citation>
    <scope>NUCLEOTIDE SEQUENCE [LARGE SCALE GENOMIC DNA]</scope>
</reference>
<dbReference type="GO" id="GO:0016342">
    <property type="term" value="C:catenin complex"/>
    <property type="evidence" value="ECO:0007669"/>
    <property type="project" value="TreeGrafter"/>
</dbReference>
<evidence type="ECO:0000256" key="6">
    <source>
        <dbReference type="ARBA" id="ARBA00022837"/>
    </source>
</evidence>
<protein>
    <submittedName>
        <fullName evidence="14">Fat-like cadherin-related tumor suppressor homolog</fullName>
    </submittedName>
</protein>
<dbReference type="GO" id="GO:0007043">
    <property type="term" value="P:cell-cell junction assembly"/>
    <property type="evidence" value="ECO:0007669"/>
    <property type="project" value="TreeGrafter"/>
</dbReference>
<keyword evidence="10" id="KW-1015">Disulfide bond</keyword>
<proteinExistence type="predicted"/>
<dbReference type="PANTHER" id="PTHR24027">
    <property type="entry name" value="CADHERIN-23"/>
    <property type="match status" value="1"/>
</dbReference>
<keyword evidence="2" id="KW-0245">EGF-like domain</keyword>
<sequence length="130" mass="14637">MATTLINIKLRDYNDNPPVFQSQHYNGNAFENAAIGTVVLTLKIKDKDEEKSNIDFYIIDGDLQGQFQVTSSGNLTIKKPLDREIISSYQLTVLATDGKFTSKNLGINWCIDVNDNPPMCLKTKYTEMVL</sequence>
<dbReference type="SMART" id="SM00112">
    <property type="entry name" value="CA"/>
    <property type="match status" value="1"/>
</dbReference>
<dbReference type="SUPFAM" id="SSF49313">
    <property type="entry name" value="Cadherin-like"/>
    <property type="match status" value="1"/>
</dbReference>
<evidence type="ECO:0000313" key="15">
    <source>
        <dbReference type="Proteomes" id="UP001054945"/>
    </source>
</evidence>
<dbReference type="PRINTS" id="PR00205">
    <property type="entry name" value="CADHERIN"/>
</dbReference>
<dbReference type="Proteomes" id="UP001054945">
    <property type="component" value="Unassembled WGS sequence"/>
</dbReference>
<dbReference type="PROSITE" id="PS00232">
    <property type="entry name" value="CADHERIN_1"/>
    <property type="match status" value="1"/>
</dbReference>
<evidence type="ECO:0000259" key="13">
    <source>
        <dbReference type="PROSITE" id="PS50268"/>
    </source>
</evidence>
<dbReference type="CDD" id="cd11304">
    <property type="entry name" value="Cadherin_repeat"/>
    <property type="match status" value="1"/>
</dbReference>
<keyword evidence="9" id="KW-0472">Membrane</keyword>
<dbReference type="InterPro" id="IPR002126">
    <property type="entry name" value="Cadherin-like_dom"/>
</dbReference>
<dbReference type="PANTHER" id="PTHR24027:SF422">
    <property type="entry name" value="CADHERIN DOMAIN-CONTAINING PROTEIN"/>
    <property type="match status" value="1"/>
</dbReference>
<organism evidence="14 15">
    <name type="scientific">Caerostris extrusa</name>
    <name type="common">Bark spider</name>
    <name type="synonym">Caerostris bankana</name>
    <dbReference type="NCBI Taxonomy" id="172846"/>
    <lineage>
        <taxon>Eukaryota</taxon>
        <taxon>Metazoa</taxon>
        <taxon>Ecdysozoa</taxon>
        <taxon>Arthropoda</taxon>
        <taxon>Chelicerata</taxon>
        <taxon>Arachnida</taxon>
        <taxon>Araneae</taxon>
        <taxon>Araneomorphae</taxon>
        <taxon>Entelegynae</taxon>
        <taxon>Araneoidea</taxon>
        <taxon>Araneidae</taxon>
        <taxon>Caerostris</taxon>
    </lineage>
</organism>
<dbReference type="GO" id="GO:0008013">
    <property type="term" value="F:beta-catenin binding"/>
    <property type="evidence" value="ECO:0007669"/>
    <property type="project" value="TreeGrafter"/>
</dbReference>
<gene>
    <name evidence="14" type="primary">kug</name>
    <name evidence="14" type="ORF">CEXT_248471</name>
</gene>
<evidence type="ECO:0000256" key="12">
    <source>
        <dbReference type="PROSITE-ProRule" id="PRU00043"/>
    </source>
</evidence>
<evidence type="ECO:0000256" key="9">
    <source>
        <dbReference type="ARBA" id="ARBA00023136"/>
    </source>
</evidence>
<evidence type="ECO:0000256" key="5">
    <source>
        <dbReference type="ARBA" id="ARBA00022737"/>
    </source>
</evidence>
<keyword evidence="8" id="KW-1133">Transmembrane helix</keyword>
<dbReference type="InterPro" id="IPR039808">
    <property type="entry name" value="Cadherin"/>
</dbReference>
<accession>A0AAV4MCY8</accession>
<dbReference type="Gene3D" id="2.60.40.60">
    <property type="entry name" value="Cadherins"/>
    <property type="match status" value="1"/>
</dbReference>
<dbReference type="GO" id="GO:0044331">
    <property type="term" value="P:cell-cell adhesion mediated by cadherin"/>
    <property type="evidence" value="ECO:0007669"/>
    <property type="project" value="TreeGrafter"/>
</dbReference>
<evidence type="ECO:0000256" key="2">
    <source>
        <dbReference type="ARBA" id="ARBA00022536"/>
    </source>
</evidence>
<dbReference type="GO" id="GO:0034332">
    <property type="term" value="P:adherens junction organization"/>
    <property type="evidence" value="ECO:0007669"/>
    <property type="project" value="TreeGrafter"/>
</dbReference>
<keyword evidence="4" id="KW-0732">Signal</keyword>
<dbReference type="PROSITE" id="PS50268">
    <property type="entry name" value="CADHERIN_2"/>
    <property type="match status" value="1"/>
</dbReference>
<keyword evidence="3" id="KW-0812">Transmembrane</keyword>
<keyword evidence="5" id="KW-0677">Repeat</keyword>
<dbReference type="GO" id="GO:0016477">
    <property type="term" value="P:cell migration"/>
    <property type="evidence" value="ECO:0007669"/>
    <property type="project" value="TreeGrafter"/>
</dbReference>
<dbReference type="Pfam" id="PF00028">
    <property type="entry name" value="Cadherin"/>
    <property type="match status" value="1"/>
</dbReference>
<evidence type="ECO:0000256" key="4">
    <source>
        <dbReference type="ARBA" id="ARBA00022729"/>
    </source>
</evidence>
<name>A0AAV4MCY8_CAEEX</name>
<comment type="subcellular location">
    <subcellularLocation>
        <location evidence="1">Membrane</location>
        <topology evidence="1">Single-pass membrane protein</topology>
    </subcellularLocation>
</comment>
<dbReference type="InterPro" id="IPR015919">
    <property type="entry name" value="Cadherin-like_sf"/>
</dbReference>
<evidence type="ECO:0000256" key="10">
    <source>
        <dbReference type="ARBA" id="ARBA00023157"/>
    </source>
</evidence>
<evidence type="ECO:0000256" key="1">
    <source>
        <dbReference type="ARBA" id="ARBA00004167"/>
    </source>
</evidence>
<dbReference type="GO" id="GO:0016339">
    <property type="term" value="P:calcium-dependent cell-cell adhesion via plasma membrane cell adhesion molecules"/>
    <property type="evidence" value="ECO:0007669"/>
    <property type="project" value="TreeGrafter"/>
</dbReference>
<dbReference type="EMBL" id="BPLR01002129">
    <property type="protein sequence ID" value="GIX70312.1"/>
    <property type="molecule type" value="Genomic_DNA"/>
</dbReference>
<dbReference type="GO" id="GO:0005912">
    <property type="term" value="C:adherens junction"/>
    <property type="evidence" value="ECO:0007669"/>
    <property type="project" value="TreeGrafter"/>
</dbReference>
<dbReference type="GO" id="GO:0005509">
    <property type="term" value="F:calcium ion binding"/>
    <property type="evidence" value="ECO:0007669"/>
    <property type="project" value="UniProtKB-UniRule"/>
</dbReference>
<evidence type="ECO:0000256" key="11">
    <source>
        <dbReference type="ARBA" id="ARBA00023180"/>
    </source>
</evidence>
<comment type="caution">
    <text evidence="14">The sequence shown here is derived from an EMBL/GenBank/DDBJ whole genome shotgun (WGS) entry which is preliminary data.</text>
</comment>
<evidence type="ECO:0000313" key="14">
    <source>
        <dbReference type="EMBL" id="GIX70312.1"/>
    </source>
</evidence>
<dbReference type="GO" id="GO:0007156">
    <property type="term" value="P:homophilic cell adhesion via plasma membrane adhesion molecules"/>
    <property type="evidence" value="ECO:0007669"/>
    <property type="project" value="InterPro"/>
</dbReference>
<keyword evidence="6 12" id="KW-0106">Calcium</keyword>
<dbReference type="InterPro" id="IPR020894">
    <property type="entry name" value="Cadherin_CS"/>
</dbReference>
<feature type="domain" description="Cadherin" evidence="13">
    <location>
        <begin position="21"/>
        <end position="120"/>
    </location>
</feature>
<dbReference type="FunFam" id="2.60.40.60:FF:000024">
    <property type="entry name" value="FAT atypical cadherin 3"/>
    <property type="match status" value="1"/>
</dbReference>
<keyword evidence="15" id="KW-1185">Reference proteome</keyword>
<evidence type="ECO:0000256" key="3">
    <source>
        <dbReference type="ARBA" id="ARBA00022692"/>
    </source>
</evidence>
<dbReference type="GO" id="GO:0000902">
    <property type="term" value="P:cell morphogenesis"/>
    <property type="evidence" value="ECO:0007669"/>
    <property type="project" value="TreeGrafter"/>
</dbReference>
<keyword evidence="7" id="KW-0130">Cell adhesion</keyword>
<evidence type="ECO:0000256" key="8">
    <source>
        <dbReference type="ARBA" id="ARBA00022989"/>
    </source>
</evidence>